<evidence type="ECO:0000313" key="5">
    <source>
        <dbReference type="Proteomes" id="UP000053789"/>
    </source>
</evidence>
<dbReference type="Gene3D" id="3.40.50.720">
    <property type="entry name" value="NAD(P)-binding Rossmann-like Domain"/>
    <property type="match status" value="1"/>
</dbReference>
<dbReference type="RefSeq" id="XP_016624988.1">
    <property type="nucleotide sequence ID" value="XM_016759660.1"/>
</dbReference>
<keyword evidence="2" id="KW-0521">NADP</keyword>
<protein>
    <recommendedName>
        <fullName evidence="6">Short-chain dehydrogenase</fullName>
    </recommendedName>
</protein>
<name>A0A0D2INH2_CLAB1</name>
<dbReference type="PRINTS" id="PR00081">
    <property type="entry name" value="GDHRDH"/>
</dbReference>
<accession>A0A0D2INH2</accession>
<evidence type="ECO:0008006" key="6">
    <source>
        <dbReference type="Google" id="ProtNLM"/>
    </source>
</evidence>
<evidence type="ECO:0000256" key="2">
    <source>
        <dbReference type="ARBA" id="ARBA00022857"/>
    </source>
</evidence>
<dbReference type="PANTHER" id="PTHR24320:SF283">
    <property type="entry name" value="RETINOL DEHYDROGENASE 11"/>
    <property type="match status" value="1"/>
</dbReference>
<dbReference type="InterPro" id="IPR002347">
    <property type="entry name" value="SDR_fam"/>
</dbReference>
<dbReference type="HOGENOM" id="CLU_010194_44_0_1"/>
<reference evidence="4" key="1">
    <citation type="submission" date="2015-01" db="EMBL/GenBank/DDBJ databases">
        <title>The Genome Sequence of Cladophialophora bantiana CBS 173.52.</title>
        <authorList>
            <consortium name="The Broad Institute Genomics Platform"/>
            <person name="Cuomo C."/>
            <person name="de Hoog S."/>
            <person name="Gorbushina A."/>
            <person name="Stielow B."/>
            <person name="Teixiera M."/>
            <person name="Abouelleil A."/>
            <person name="Chapman S.B."/>
            <person name="Priest M."/>
            <person name="Young S.K."/>
            <person name="Wortman J."/>
            <person name="Nusbaum C."/>
            <person name="Birren B."/>
        </authorList>
    </citation>
    <scope>NUCLEOTIDE SEQUENCE [LARGE SCALE GENOMIC DNA]</scope>
    <source>
        <strain evidence="4">CBS 173.52</strain>
    </source>
</reference>
<organism evidence="4 5">
    <name type="scientific">Cladophialophora bantiana (strain ATCC 10958 / CBS 173.52 / CDC B-1940 / NIH 8579)</name>
    <name type="common">Xylohypha bantiana</name>
    <dbReference type="NCBI Taxonomy" id="1442370"/>
    <lineage>
        <taxon>Eukaryota</taxon>
        <taxon>Fungi</taxon>
        <taxon>Dikarya</taxon>
        <taxon>Ascomycota</taxon>
        <taxon>Pezizomycotina</taxon>
        <taxon>Eurotiomycetes</taxon>
        <taxon>Chaetothyriomycetidae</taxon>
        <taxon>Chaetothyriales</taxon>
        <taxon>Herpotrichiellaceae</taxon>
        <taxon>Cladophialophora</taxon>
    </lineage>
</organism>
<keyword evidence="5" id="KW-1185">Reference proteome</keyword>
<dbReference type="GO" id="GO:0016491">
    <property type="term" value="F:oxidoreductase activity"/>
    <property type="evidence" value="ECO:0007669"/>
    <property type="project" value="UniProtKB-KW"/>
</dbReference>
<dbReference type="SUPFAM" id="SSF51735">
    <property type="entry name" value="NAD(P)-binding Rossmann-fold domains"/>
    <property type="match status" value="1"/>
</dbReference>
<sequence>MTATTHPEYDKDTEALDVARAFPEAIRGKTIIITGVNRKGIGFTTAQAFASQSPAHLIIAGRNASKLQECMDDLKQQWPEVDYRLLIIDLSSQKGVRTAAQEVLSWSDVPSINIVVNNAGVGSIPERTITEDGIELTFATNHMGHFLFTSLIMPKLLEAAKTSTKGGTRVVNVSSGAAEYNGVRWSDINFDKKSTDLPEDERPNYAILKLWGISNGPDMSYIPLEAYIQSKAANVLFGIGLTARLYETHGILSVGVHPGVIKTELTRHSSKEQRDAIAAMAQKGLFKYKTLGAGAATSLVAATDPKLSAIESKDGEEGWGAYLKDCQISHDACPRAKSSEEAEKLWKLSEDLVGERFSW</sequence>
<dbReference type="OrthoDB" id="191139at2759"/>
<proteinExistence type="inferred from homology"/>
<dbReference type="EMBL" id="KN846981">
    <property type="protein sequence ID" value="KIW98319.1"/>
    <property type="molecule type" value="Genomic_DNA"/>
</dbReference>
<keyword evidence="3" id="KW-0560">Oxidoreductase</keyword>
<dbReference type="PANTHER" id="PTHR24320">
    <property type="entry name" value="RETINOL DEHYDROGENASE"/>
    <property type="match status" value="1"/>
</dbReference>
<evidence type="ECO:0000256" key="1">
    <source>
        <dbReference type="ARBA" id="ARBA00006484"/>
    </source>
</evidence>
<gene>
    <name evidence="4" type="ORF">Z519_01903</name>
</gene>
<dbReference type="Proteomes" id="UP000053789">
    <property type="component" value="Unassembled WGS sequence"/>
</dbReference>
<dbReference type="AlphaFoldDB" id="A0A0D2INH2"/>
<dbReference type="VEuPathDB" id="FungiDB:Z519_01903"/>
<dbReference type="InterPro" id="IPR036291">
    <property type="entry name" value="NAD(P)-bd_dom_sf"/>
</dbReference>
<comment type="similarity">
    <text evidence="1">Belongs to the short-chain dehydrogenases/reductases (SDR) family.</text>
</comment>
<dbReference type="Pfam" id="PF00106">
    <property type="entry name" value="adh_short"/>
    <property type="match status" value="1"/>
</dbReference>
<evidence type="ECO:0000256" key="3">
    <source>
        <dbReference type="ARBA" id="ARBA00023002"/>
    </source>
</evidence>
<dbReference type="GeneID" id="27694831"/>
<evidence type="ECO:0000313" key="4">
    <source>
        <dbReference type="EMBL" id="KIW98319.1"/>
    </source>
</evidence>